<dbReference type="RefSeq" id="XP_031795078.1">
    <property type="nucleotide sequence ID" value="XM_031939218.1"/>
</dbReference>
<dbReference type="PANTHER" id="PTHR24271">
    <property type="entry name" value="KALLIKREIN-RELATED"/>
    <property type="match status" value="1"/>
</dbReference>
<dbReference type="HOGENOM" id="CLU_006842_1_6_1"/>
<reference evidence="7" key="2">
    <citation type="submission" date="2025-08" db="UniProtKB">
        <authorList>
            <consortium name="Ensembl"/>
        </authorList>
    </citation>
    <scope>IDENTIFICATION</scope>
</reference>
<evidence type="ECO:0000256" key="1">
    <source>
        <dbReference type="ARBA" id="ARBA00004613"/>
    </source>
</evidence>
<dbReference type="SMART" id="SM00020">
    <property type="entry name" value="Tryp_SPc"/>
    <property type="match status" value="1"/>
</dbReference>
<dbReference type="Ensembl" id="ENSSHAT00000005290.2">
    <property type="protein sequence ID" value="ENSSHAP00000005238.1"/>
    <property type="gene ID" value="ENSSHAG00000004582.2"/>
</dbReference>
<evidence type="ECO:0000256" key="3">
    <source>
        <dbReference type="ARBA" id="ARBA00022729"/>
    </source>
</evidence>
<dbReference type="GeneTree" id="ENSGT00940000161483"/>
<dbReference type="GeneID" id="100932037"/>
<gene>
    <name evidence="7" type="primary">LOC100932037</name>
</gene>
<comment type="subcellular location">
    <subcellularLocation>
        <location evidence="1">Secreted</location>
    </subcellularLocation>
</comment>
<dbReference type="FunFam" id="2.40.10.10:FF:000005">
    <property type="entry name" value="Serine protease 37"/>
    <property type="match status" value="1"/>
</dbReference>
<keyword evidence="8" id="KW-1185">Reference proteome</keyword>
<sequence length="237" mass="27129">MAVKFILFFVLFADTFSSNNKAEQKDDPAPYLVYFKSPINPCVGVLIHQQWVLAASHCYLSNLILVLGNFKIGMRDRTEQIFSPMEVIRYWNESDKYQEHDIMLLKLPKPVTLSHKVQPIALPTRNFPTGTKCTVSGLDWSMDNIGKHPDLQQNIEASLISEKECKQTKRGRIIKHGICVKFLKTLTRLFVELAVATVICQNTTQGIEVGHFLGENIGVYTNIYYYVPWIQNIMSTR</sequence>
<dbReference type="AlphaFoldDB" id="G3VPY3"/>
<proteinExistence type="predicted"/>
<dbReference type="GO" id="GO:0001669">
    <property type="term" value="C:acrosomal vesicle"/>
    <property type="evidence" value="ECO:0007669"/>
    <property type="project" value="TreeGrafter"/>
</dbReference>
<dbReference type="SUPFAM" id="SSF50494">
    <property type="entry name" value="Trypsin-like serine proteases"/>
    <property type="match status" value="1"/>
</dbReference>
<dbReference type="InterPro" id="IPR009003">
    <property type="entry name" value="Peptidase_S1_PA"/>
</dbReference>
<keyword evidence="2" id="KW-0964">Secreted</keyword>
<evidence type="ECO:0000259" key="6">
    <source>
        <dbReference type="PROSITE" id="PS50240"/>
    </source>
</evidence>
<dbReference type="GO" id="GO:0004252">
    <property type="term" value="F:serine-type endopeptidase activity"/>
    <property type="evidence" value="ECO:0007669"/>
    <property type="project" value="InterPro"/>
</dbReference>
<name>G3VPY3_SARHA</name>
<evidence type="ECO:0000256" key="4">
    <source>
        <dbReference type="ARBA" id="ARBA00023157"/>
    </source>
</evidence>
<dbReference type="PRINTS" id="PR00722">
    <property type="entry name" value="CHYMOTRYPSIN"/>
</dbReference>
<accession>G3VPY3</accession>
<dbReference type="FunFam" id="2.40.10.10:FF:000049">
    <property type="entry name" value="probable inactive serine protease 37"/>
    <property type="match status" value="1"/>
</dbReference>
<protein>
    <recommendedName>
        <fullName evidence="6">Peptidase S1 domain-containing protein</fullName>
    </recommendedName>
</protein>
<dbReference type="InterPro" id="IPR001314">
    <property type="entry name" value="Peptidase_S1A"/>
</dbReference>
<dbReference type="GO" id="GO:0006508">
    <property type="term" value="P:proteolysis"/>
    <property type="evidence" value="ECO:0007669"/>
    <property type="project" value="InterPro"/>
</dbReference>
<dbReference type="InterPro" id="IPR043504">
    <property type="entry name" value="Peptidase_S1_PA_chymotrypsin"/>
</dbReference>
<evidence type="ECO:0000313" key="8">
    <source>
        <dbReference type="Proteomes" id="UP000007648"/>
    </source>
</evidence>
<dbReference type="InParanoid" id="G3VPY3"/>
<dbReference type="InterPro" id="IPR001254">
    <property type="entry name" value="Trypsin_dom"/>
</dbReference>
<dbReference type="Proteomes" id="UP000007648">
    <property type="component" value="Unassembled WGS sequence"/>
</dbReference>
<dbReference type="GO" id="GO:0005576">
    <property type="term" value="C:extracellular region"/>
    <property type="evidence" value="ECO:0007669"/>
    <property type="project" value="UniProtKB-SubCell"/>
</dbReference>
<dbReference type="Gene3D" id="2.40.10.10">
    <property type="entry name" value="Trypsin-like serine proteases"/>
    <property type="match status" value="2"/>
</dbReference>
<feature type="signal peptide" evidence="5">
    <location>
        <begin position="1"/>
        <end position="17"/>
    </location>
</feature>
<keyword evidence="4" id="KW-1015">Disulfide bond</keyword>
<reference evidence="7" key="3">
    <citation type="submission" date="2025-09" db="UniProtKB">
        <authorList>
            <consortium name="Ensembl"/>
        </authorList>
    </citation>
    <scope>IDENTIFICATION</scope>
</reference>
<reference evidence="7 8" key="1">
    <citation type="journal article" date="2011" name="Proc. Natl. Acad. Sci. U.S.A.">
        <title>Genetic diversity and population structure of the endangered marsupial Sarcophilus harrisii (Tasmanian devil).</title>
        <authorList>
            <person name="Miller W."/>
            <person name="Hayes V.M."/>
            <person name="Ratan A."/>
            <person name="Petersen D.C."/>
            <person name="Wittekindt N.E."/>
            <person name="Miller J."/>
            <person name="Walenz B."/>
            <person name="Knight J."/>
            <person name="Qi J."/>
            <person name="Zhao F."/>
            <person name="Wang Q."/>
            <person name="Bedoya-Reina O.C."/>
            <person name="Katiyar N."/>
            <person name="Tomsho L.P."/>
            <person name="Kasson L.M."/>
            <person name="Hardie R.A."/>
            <person name="Woodbridge P."/>
            <person name="Tindall E.A."/>
            <person name="Bertelsen M.F."/>
            <person name="Dixon D."/>
            <person name="Pyecroft S."/>
            <person name="Helgen K.M."/>
            <person name="Lesk A.M."/>
            <person name="Pringle T.H."/>
            <person name="Patterson N."/>
            <person name="Zhang Y."/>
            <person name="Kreiss A."/>
            <person name="Woods G.M."/>
            <person name="Jones M.E."/>
            <person name="Schuster S.C."/>
        </authorList>
    </citation>
    <scope>NUCLEOTIDE SEQUENCE [LARGE SCALE GENOMIC DNA]</scope>
</reference>
<dbReference type="GO" id="GO:2000344">
    <property type="term" value="P:positive regulation of acrosome reaction"/>
    <property type="evidence" value="ECO:0007669"/>
    <property type="project" value="TreeGrafter"/>
</dbReference>
<evidence type="ECO:0000256" key="5">
    <source>
        <dbReference type="SAM" id="SignalP"/>
    </source>
</evidence>
<dbReference type="PANTHER" id="PTHR24271:SF61">
    <property type="entry name" value="INACTIVE SERINE PROTEASE 37-RELATED"/>
    <property type="match status" value="1"/>
</dbReference>
<keyword evidence="3 5" id="KW-0732">Signal</keyword>
<feature type="chain" id="PRO_5003458235" description="Peptidase S1 domain-containing protein" evidence="5">
    <location>
        <begin position="18"/>
        <end position="237"/>
    </location>
</feature>
<dbReference type="PROSITE" id="PS50240">
    <property type="entry name" value="TRYPSIN_DOM"/>
    <property type="match status" value="1"/>
</dbReference>
<organism evidence="7 8">
    <name type="scientific">Sarcophilus harrisii</name>
    <name type="common">Tasmanian devil</name>
    <name type="synonym">Sarcophilus laniarius</name>
    <dbReference type="NCBI Taxonomy" id="9305"/>
    <lineage>
        <taxon>Eukaryota</taxon>
        <taxon>Metazoa</taxon>
        <taxon>Chordata</taxon>
        <taxon>Craniata</taxon>
        <taxon>Vertebrata</taxon>
        <taxon>Euteleostomi</taxon>
        <taxon>Mammalia</taxon>
        <taxon>Metatheria</taxon>
        <taxon>Dasyuromorphia</taxon>
        <taxon>Dasyuridae</taxon>
        <taxon>Sarcophilus</taxon>
    </lineage>
</organism>
<evidence type="ECO:0000256" key="2">
    <source>
        <dbReference type="ARBA" id="ARBA00022525"/>
    </source>
</evidence>
<evidence type="ECO:0000313" key="7">
    <source>
        <dbReference type="Ensembl" id="ENSSHAP00000005238.1"/>
    </source>
</evidence>
<dbReference type="Pfam" id="PF00089">
    <property type="entry name" value="Trypsin"/>
    <property type="match status" value="1"/>
</dbReference>
<feature type="domain" description="Peptidase S1" evidence="6">
    <location>
        <begin position="11"/>
        <end position="235"/>
    </location>
</feature>